<dbReference type="PANTHER" id="PTHR33428:SF2">
    <property type="entry name" value="CHLOROPHYLLASE-2"/>
    <property type="match status" value="1"/>
</dbReference>
<evidence type="ECO:0000313" key="3">
    <source>
        <dbReference type="Proteomes" id="UP001626549"/>
    </source>
</evidence>
<name>A0ABZ0IB63_9GAMM</name>
<dbReference type="Proteomes" id="UP001626549">
    <property type="component" value="Chromosome"/>
</dbReference>
<sequence>MKKQPMRRSGGFWPVFAVVVVFAVTIMSAINVVLMDTGLGNTVEFLLGLALGIGTVVLAAILVYLAIGAFKGIPIAALSLVGGALTALWYLKENNPGSIARHFLGAQNSSQSFAPDAFSVPSLGILAVAIGLILGLLWLLWKSQFTALPAIRKVLLVVACLIFTFMSVGTIRTLMGDGYNPYPNDGARPERLSALNPAGNPAEIGKYPVNLLTYGAGTNPRRPEFGSERDIESRTVDARKLLPEWTTFKKRMREDYWGFGLESAPLNGRVWMPGGEGPFPLVLIVHGNHGMEDYSDDGYAYLGELLASRGFVTVSVDQNYINGTWSGDFQGKEMAARGWLLLEHLALWRDWNLTQGHPFESKIDMNKLALVGHSRGGEAVSIAHSFNRLSHFPDDATVSFDYGFNIRALVAIAQVDQRYHRRVQLHDVDFFSIHGSYDSDEPAYHGLRQMNRISYTNADYHFRAGVYLHGANHGQFNSGWGRYDYSAPGSWTLNTAPIIPGEEQREAAKVYISAFLESSLQHDERFIDYLKDPRSLATWLPERTFVHQYADSSFAAIADFEEDIDTATASQSDGRIVGQNLAVWREEALRHRDKRLQGSNAVVIGWDRADASYAIRGLDYGFASEERSLVFAVSGSTEKLPDSSTDENAPQSGDSKVPTIANFSVSLLSNGSQAATLAVSEFAQLIPPVRVQYLKNKKRNKEQYNAAWEPVLQYVEIPFDAFRDAYPELSLDEVDGIRFDFDQSDEGILILDDIGSVQRIRAAVAPPTAASASEPTQGTLNAQP</sequence>
<dbReference type="EMBL" id="CP136865">
    <property type="protein sequence ID" value="WOJ95640.1"/>
    <property type="molecule type" value="Genomic_DNA"/>
</dbReference>
<dbReference type="Pfam" id="PF07224">
    <property type="entry name" value="Chlorophyllase"/>
    <property type="match status" value="1"/>
</dbReference>
<feature type="transmembrane region" description="Helical" evidence="1">
    <location>
        <begin position="12"/>
        <end position="33"/>
    </location>
</feature>
<proteinExistence type="predicted"/>
<dbReference type="SUPFAM" id="SSF53474">
    <property type="entry name" value="alpha/beta-Hydrolases"/>
    <property type="match status" value="1"/>
</dbReference>
<keyword evidence="1" id="KW-0472">Membrane</keyword>
<evidence type="ECO:0008006" key="4">
    <source>
        <dbReference type="Google" id="ProtNLM"/>
    </source>
</evidence>
<dbReference type="PANTHER" id="PTHR33428">
    <property type="entry name" value="CHLOROPHYLLASE-2, CHLOROPLASTIC"/>
    <property type="match status" value="1"/>
</dbReference>
<evidence type="ECO:0000256" key="1">
    <source>
        <dbReference type="SAM" id="Phobius"/>
    </source>
</evidence>
<feature type="transmembrane region" description="Helical" evidence="1">
    <location>
        <begin position="45"/>
        <end position="66"/>
    </location>
</feature>
<evidence type="ECO:0000313" key="2">
    <source>
        <dbReference type="EMBL" id="WOJ95640.1"/>
    </source>
</evidence>
<organism evidence="2 3">
    <name type="scientific">Congregibacter brevis</name>
    <dbReference type="NCBI Taxonomy" id="3081201"/>
    <lineage>
        <taxon>Bacteria</taxon>
        <taxon>Pseudomonadati</taxon>
        <taxon>Pseudomonadota</taxon>
        <taxon>Gammaproteobacteria</taxon>
        <taxon>Cellvibrionales</taxon>
        <taxon>Halieaceae</taxon>
        <taxon>Congregibacter</taxon>
    </lineage>
</organism>
<feature type="transmembrane region" description="Helical" evidence="1">
    <location>
        <begin position="73"/>
        <end position="91"/>
    </location>
</feature>
<keyword evidence="3" id="KW-1185">Reference proteome</keyword>
<keyword evidence="1" id="KW-1133">Transmembrane helix</keyword>
<protein>
    <recommendedName>
        <fullName evidence="4">Alpha/beta hydrolase</fullName>
    </recommendedName>
</protein>
<dbReference type="RefSeq" id="WP_407326344.1">
    <property type="nucleotide sequence ID" value="NZ_CP136865.1"/>
</dbReference>
<dbReference type="Gene3D" id="3.40.50.1820">
    <property type="entry name" value="alpha/beta hydrolase"/>
    <property type="match status" value="1"/>
</dbReference>
<feature type="transmembrane region" description="Helical" evidence="1">
    <location>
        <begin position="118"/>
        <end position="141"/>
    </location>
</feature>
<keyword evidence="1" id="KW-0812">Transmembrane</keyword>
<dbReference type="InterPro" id="IPR029058">
    <property type="entry name" value="AB_hydrolase_fold"/>
</dbReference>
<feature type="transmembrane region" description="Helical" evidence="1">
    <location>
        <begin position="153"/>
        <end position="175"/>
    </location>
</feature>
<reference evidence="2 3" key="1">
    <citation type="submission" date="2023-10" db="EMBL/GenBank/DDBJ databases">
        <title>Two novel species belonging to the OM43/NOR5 clade.</title>
        <authorList>
            <person name="Park M."/>
        </authorList>
    </citation>
    <scope>NUCLEOTIDE SEQUENCE [LARGE SCALE GENOMIC DNA]</scope>
    <source>
        <strain evidence="2 3">IMCC45268</strain>
    </source>
</reference>
<accession>A0ABZ0IB63</accession>
<dbReference type="InterPro" id="IPR017395">
    <property type="entry name" value="Chlorophyllase-like"/>
</dbReference>
<gene>
    <name evidence="2" type="ORF">R0137_10285</name>
</gene>